<organism evidence="9 10">
    <name type="scientific">Ditylenchus dipsaci</name>
    <dbReference type="NCBI Taxonomy" id="166011"/>
    <lineage>
        <taxon>Eukaryota</taxon>
        <taxon>Metazoa</taxon>
        <taxon>Ecdysozoa</taxon>
        <taxon>Nematoda</taxon>
        <taxon>Chromadorea</taxon>
        <taxon>Rhabditida</taxon>
        <taxon>Tylenchina</taxon>
        <taxon>Tylenchomorpha</taxon>
        <taxon>Sphaerularioidea</taxon>
        <taxon>Anguinidae</taxon>
        <taxon>Anguininae</taxon>
        <taxon>Ditylenchus</taxon>
    </lineage>
</organism>
<dbReference type="InterPro" id="IPR000719">
    <property type="entry name" value="Prot_kinase_dom"/>
</dbReference>
<dbReference type="Proteomes" id="UP000887574">
    <property type="component" value="Unplaced"/>
</dbReference>
<evidence type="ECO:0000313" key="10">
    <source>
        <dbReference type="WBParaSite" id="jg20605.2"/>
    </source>
</evidence>
<evidence type="ECO:0000256" key="6">
    <source>
        <dbReference type="ARBA" id="ARBA00022840"/>
    </source>
</evidence>
<feature type="domain" description="Protein kinase" evidence="7">
    <location>
        <begin position="1"/>
        <end position="281"/>
    </location>
</feature>
<dbReference type="SMART" id="SM00133">
    <property type="entry name" value="S_TK_X"/>
    <property type="match status" value="1"/>
</dbReference>
<keyword evidence="5" id="KW-0418">Kinase</keyword>
<keyword evidence="1" id="KW-0723">Serine/threonine-protein kinase</keyword>
<keyword evidence="6" id="KW-0067">ATP-binding</keyword>
<dbReference type="GO" id="GO:0005524">
    <property type="term" value="F:ATP binding"/>
    <property type="evidence" value="ECO:0007669"/>
    <property type="project" value="UniProtKB-KW"/>
</dbReference>
<evidence type="ECO:0000256" key="2">
    <source>
        <dbReference type="ARBA" id="ARBA00022553"/>
    </source>
</evidence>
<dbReference type="AlphaFoldDB" id="A0A915DKQ7"/>
<feature type="domain" description="AGC-kinase C-terminal" evidence="8">
    <location>
        <begin position="215"/>
        <end position="285"/>
    </location>
</feature>
<dbReference type="SMART" id="SM00220">
    <property type="entry name" value="S_TKc"/>
    <property type="match status" value="1"/>
</dbReference>
<dbReference type="PANTHER" id="PTHR24351">
    <property type="entry name" value="RIBOSOMAL PROTEIN S6 KINASE"/>
    <property type="match status" value="1"/>
</dbReference>
<accession>A0A915DKQ7</accession>
<evidence type="ECO:0000313" key="9">
    <source>
        <dbReference type="Proteomes" id="UP000887574"/>
    </source>
</evidence>
<keyword evidence="9" id="KW-1185">Reference proteome</keyword>
<reference evidence="10" key="1">
    <citation type="submission" date="2022-11" db="UniProtKB">
        <authorList>
            <consortium name="WormBaseParasite"/>
        </authorList>
    </citation>
    <scope>IDENTIFICATION</scope>
</reference>
<evidence type="ECO:0000259" key="7">
    <source>
        <dbReference type="PROSITE" id="PS50011"/>
    </source>
</evidence>
<evidence type="ECO:0000256" key="5">
    <source>
        <dbReference type="ARBA" id="ARBA00022777"/>
    </source>
</evidence>
<dbReference type="Pfam" id="PF00069">
    <property type="entry name" value="Pkinase"/>
    <property type="match status" value="2"/>
</dbReference>
<dbReference type="PROSITE" id="PS50011">
    <property type="entry name" value="PROTEIN_KINASE_DOM"/>
    <property type="match status" value="1"/>
</dbReference>
<dbReference type="PROSITE" id="PS51285">
    <property type="entry name" value="AGC_KINASE_CTER"/>
    <property type="match status" value="1"/>
</dbReference>
<dbReference type="Pfam" id="PF00433">
    <property type="entry name" value="Pkinase_C"/>
    <property type="match status" value="1"/>
</dbReference>
<evidence type="ECO:0000256" key="1">
    <source>
        <dbReference type="ARBA" id="ARBA00022527"/>
    </source>
</evidence>
<keyword evidence="3" id="KW-0808">Transferase</keyword>
<protein>
    <submittedName>
        <fullName evidence="10">Protein kinase domain-containing protein</fullName>
    </submittedName>
</protein>
<name>A0A915DKQ7_9BILA</name>
<dbReference type="GO" id="GO:0004674">
    <property type="term" value="F:protein serine/threonine kinase activity"/>
    <property type="evidence" value="ECO:0007669"/>
    <property type="project" value="UniProtKB-KW"/>
</dbReference>
<evidence type="ECO:0000259" key="8">
    <source>
        <dbReference type="PROSITE" id="PS51285"/>
    </source>
</evidence>
<dbReference type="WBParaSite" id="jg20605.2">
    <property type="protein sequence ID" value="jg20605.2"/>
    <property type="gene ID" value="jg20605"/>
</dbReference>
<dbReference type="Gene3D" id="3.30.200.20">
    <property type="entry name" value="Phosphorylase Kinase, domain 1"/>
    <property type="match status" value="2"/>
</dbReference>
<keyword evidence="2" id="KW-0597">Phosphoprotein</keyword>
<dbReference type="Gene3D" id="1.10.510.10">
    <property type="entry name" value="Transferase(Phosphotransferase) domain 1"/>
    <property type="match status" value="2"/>
</dbReference>
<sequence>MDVIDGYPDNSGNEVQLQPHKMRQLQKEIRPDQFEILRVLGQVPLEKYSYTDIQRTSTERNILTKIHHPFIVQLRYAFQTESKLYLVMDFLQGGDLFSRLSGEYLIGRYWTHKTTDFVGLSKEFELIEDKTFSFCGTIEYMAPEVVSRKGHTAVADWWSFGVLMYQMLIGRLPFLSHDNNHHHTIKLIVRGKCSLPPYLTGPLGFKKIHSHRFFSTINWQKLLHQKVPPPFKPIFSPTDDLLRYFDEEFTSEKAADLPDVPASSVPQDQFRNFDFIASDFVEKQERGIISNVFHSSLPCMTTRL</sequence>
<proteinExistence type="predicted"/>
<dbReference type="InterPro" id="IPR017892">
    <property type="entry name" value="Pkinase_C"/>
</dbReference>
<dbReference type="InterPro" id="IPR000961">
    <property type="entry name" value="AGC-kinase_C"/>
</dbReference>
<keyword evidence="4" id="KW-0547">Nucleotide-binding</keyword>
<dbReference type="SUPFAM" id="SSF56112">
    <property type="entry name" value="Protein kinase-like (PK-like)"/>
    <property type="match status" value="1"/>
</dbReference>
<evidence type="ECO:0000256" key="3">
    <source>
        <dbReference type="ARBA" id="ARBA00022679"/>
    </source>
</evidence>
<evidence type="ECO:0000256" key="4">
    <source>
        <dbReference type="ARBA" id="ARBA00022741"/>
    </source>
</evidence>
<dbReference type="InterPro" id="IPR011009">
    <property type="entry name" value="Kinase-like_dom_sf"/>
</dbReference>